<comment type="caution">
    <text evidence="2">The sequence shown here is derived from an EMBL/GenBank/DDBJ whole genome shotgun (WGS) entry which is preliminary data.</text>
</comment>
<reference evidence="2" key="1">
    <citation type="submission" date="2018-07" db="EMBL/GenBank/DDBJ databases">
        <authorList>
            <consortium name="NARMS: The National Antimicrobial Resistance Monitoring System"/>
        </authorList>
    </citation>
    <scope>NUCLEOTIDE SEQUENCE</scope>
    <source>
        <strain evidence="2">CVM N57113F</strain>
    </source>
</reference>
<evidence type="ECO:0000256" key="1">
    <source>
        <dbReference type="SAM" id="Phobius"/>
    </source>
</evidence>
<gene>
    <name evidence="2" type="ORF">A3Z14_05585</name>
</gene>
<evidence type="ECO:0000313" key="2">
    <source>
        <dbReference type="EMBL" id="ECT5876415.1"/>
    </source>
</evidence>
<keyword evidence="1" id="KW-1133">Transmembrane helix</keyword>
<accession>A0A3V4SH99</accession>
<feature type="transmembrane region" description="Helical" evidence="1">
    <location>
        <begin position="35"/>
        <end position="54"/>
    </location>
</feature>
<name>A0A3V4SH99_SALET</name>
<organism evidence="2">
    <name type="scientific">Salmonella enterica subsp. enterica serovar Altona</name>
    <dbReference type="NCBI Taxonomy" id="1151173"/>
    <lineage>
        <taxon>Bacteria</taxon>
        <taxon>Pseudomonadati</taxon>
        <taxon>Pseudomonadota</taxon>
        <taxon>Gammaproteobacteria</taxon>
        <taxon>Enterobacterales</taxon>
        <taxon>Enterobacteriaceae</taxon>
        <taxon>Salmonella</taxon>
    </lineage>
</organism>
<keyword evidence="1" id="KW-0472">Membrane</keyword>
<proteinExistence type="predicted"/>
<keyword evidence="1" id="KW-0812">Transmembrane</keyword>
<dbReference type="AlphaFoldDB" id="A0A3V4SH99"/>
<dbReference type="EMBL" id="AAKNFY010000002">
    <property type="protein sequence ID" value="ECT5876415.1"/>
    <property type="molecule type" value="Genomic_DNA"/>
</dbReference>
<sequence length="63" mass="6848">MSRQSKYATLAALVVFIALIAVAVAGGLRWGTVTAGGYLLITFLASYLAGARAYRKTQRVQWR</sequence>
<protein>
    <submittedName>
        <fullName evidence="2">Uncharacterized protein</fullName>
    </submittedName>
</protein>